<comment type="caution">
    <text evidence="5">The sequence shown here is derived from an EMBL/GenBank/DDBJ whole genome shotgun (WGS) entry which is preliminary data.</text>
</comment>
<evidence type="ECO:0000259" key="3">
    <source>
        <dbReference type="Pfam" id="PF07717"/>
    </source>
</evidence>
<keyword evidence="1" id="KW-0378">Hydrolase</keyword>
<dbReference type="InterPro" id="IPR059023">
    <property type="entry name" value="RNA_hel_CTD"/>
</dbReference>
<feature type="non-terminal residue" evidence="5">
    <location>
        <position position="99"/>
    </location>
</feature>
<sequence length="99" mass="11241">MEDGQVLLYSNSVNARETKIPYPWLVFNEKIKVNSVFLRDSTAVSDSVLLLFGGSLSKGDADNHLKMLGGYLEFFMEPTVADMYQSIRRELDDFIQSKV</sequence>
<dbReference type="EMBL" id="LXQA010051964">
    <property type="protein sequence ID" value="MCI03372.1"/>
    <property type="molecule type" value="Genomic_DNA"/>
</dbReference>
<keyword evidence="2 5" id="KW-0547">Nucleotide-binding</keyword>
<keyword evidence="2 5" id="KW-0347">Helicase</keyword>
<name>A0A392NVA4_9FABA</name>
<dbReference type="Pfam" id="PF07717">
    <property type="entry name" value="OB_NTP_bind"/>
    <property type="match status" value="1"/>
</dbReference>
<feature type="domain" description="DEAD-box helicase OB fold" evidence="3">
    <location>
        <begin position="3"/>
        <end position="55"/>
    </location>
</feature>
<keyword evidence="2 5" id="KW-0067">ATP-binding</keyword>
<evidence type="ECO:0000256" key="1">
    <source>
        <dbReference type="ARBA" id="ARBA00022801"/>
    </source>
</evidence>
<dbReference type="Proteomes" id="UP000265520">
    <property type="component" value="Unassembled WGS sequence"/>
</dbReference>
<dbReference type="Pfam" id="PF26026">
    <property type="entry name" value="RNA_hel_CTD"/>
    <property type="match status" value="1"/>
</dbReference>
<evidence type="ECO:0000313" key="5">
    <source>
        <dbReference type="EMBL" id="MCI03372.1"/>
    </source>
</evidence>
<dbReference type="GO" id="GO:0004386">
    <property type="term" value="F:helicase activity"/>
    <property type="evidence" value="ECO:0007669"/>
    <property type="project" value="UniProtKB-KW"/>
</dbReference>
<proteinExistence type="predicted"/>
<evidence type="ECO:0000313" key="6">
    <source>
        <dbReference type="Proteomes" id="UP000265520"/>
    </source>
</evidence>
<dbReference type="InterPro" id="IPR011709">
    <property type="entry name" value="DEAD-box_helicase_OB_fold"/>
</dbReference>
<protein>
    <submittedName>
        <fullName evidence="5">ATP-dependent RNA helicase DHX36-like</fullName>
    </submittedName>
</protein>
<evidence type="ECO:0000259" key="4">
    <source>
        <dbReference type="Pfam" id="PF26026"/>
    </source>
</evidence>
<dbReference type="AlphaFoldDB" id="A0A392NVA4"/>
<evidence type="ECO:0000256" key="2">
    <source>
        <dbReference type="ARBA" id="ARBA00022806"/>
    </source>
</evidence>
<keyword evidence="6" id="KW-1185">Reference proteome</keyword>
<accession>A0A392NVA4</accession>
<organism evidence="5 6">
    <name type="scientific">Trifolium medium</name>
    <dbReference type="NCBI Taxonomy" id="97028"/>
    <lineage>
        <taxon>Eukaryota</taxon>
        <taxon>Viridiplantae</taxon>
        <taxon>Streptophyta</taxon>
        <taxon>Embryophyta</taxon>
        <taxon>Tracheophyta</taxon>
        <taxon>Spermatophyta</taxon>
        <taxon>Magnoliopsida</taxon>
        <taxon>eudicotyledons</taxon>
        <taxon>Gunneridae</taxon>
        <taxon>Pentapetalae</taxon>
        <taxon>rosids</taxon>
        <taxon>fabids</taxon>
        <taxon>Fabales</taxon>
        <taxon>Fabaceae</taxon>
        <taxon>Papilionoideae</taxon>
        <taxon>50 kb inversion clade</taxon>
        <taxon>NPAAA clade</taxon>
        <taxon>Hologalegina</taxon>
        <taxon>IRL clade</taxon>
        <taxon>Trifolieae</taxon>
        <taxon>Trifolium</taxon>
    </lineage>
</organism>
<feature type="domain" description="RNA helicase C-terminal" evidence="4">
    <location>
        <begin position="64"/>
        <end position="99"/>
    </location>
</feature>
<reference evidence="5 6" key="1">
    <citation type="journal article" date="2018" name="Front. Plant Sci.">
        <title>Red Clover (Trifolium pratense) and Zigzag Clover (T. medium) - A Picture of Genomic Similarities and Differences.</title>
        <authorList>
            <person name="Dluhosova J."/>
            <person name="Istvanek J."/>
            <person name="Nedelnik J."/>
            <person name="Repkova J."/>
        </authorList>
    </citation>
    <scope>NUCLEOTIDE SEQUENCE [LARGE SCALE GENOMIC DNA]</scope>
    <source>
        <strain evidence="6">cv. 10/8</strain>
        <tissue evidence="5">Leaf</tissue>
    </source>
</reference>